<accession>A0A238JV68</accession>
<reference evidence="3" key="1">
    <citation type="submission" date="2017-05" db="EMBL/GenBank/DDBJ databases">
        <authorList>
            <person name="Rodrigo-Torres L."/>
            <person name="Arahal R. D."/>
            <person name="Lucena T."/>
        </authorList>
    </citation>
    <scope>NUCLEOTIDE SEQUENCE [LARGE SCALE GENOMIC DNA]</scope>
    <source>
        <strain evidence="3">CECT 8621</strain>
    </source>
</reference>
<dbReference type="InterPro" id="IPR016071">
    <property type="entry name" value="Staphylococal_nuclease_OB-fold"/>
</dbReference>
<feature type="domain" description="TNase-like" evidence="1">
    <location>
        <begin position="32"/>
        <end position="133"/>
    </location>
</feature>
<dbReference type="Pfam" id="PF00565">
    <property type="entry name" value="SNase"/>
    <property type="match status" value="1"/>
</dbReference>
<keyword evidence="2" id="KW-0378">Hydrolase</keyword>
<dbReference type="GO" id="GO:0004519">
    <property type="term" value="F:endonuclease activity"/>
    <property type="evidence" value="ECO:0007669"/>
    <property type="project" value="UniProtKB-KW"/>
</dbReference>
<name>A0A238JV68_9RHOB</name>
<dbReference type="EMBL" id="FXYE01000001">
    <property type="protein sequence ID" value="SMX34064.1"/>
    <property type="molecule type" value="Genomic_DNA"/>
</dbReference>
<evidence type="ECO:0000313" key="3">
    <source>
        <dbReference type="Proteomes" id="UP000202922"/>
    </source>
</evidence>
<dbReference type="Gene3D" id="2.40.50.90">
    <property type="match status" value="1"/>
</dbReference>
<dbReference type="Proteomes" id="UP000202922">
    <property type="component" value="Unassembled WGS sequence"/>
</dbReference>
<keyword evidence="3" id="KW-1185">Reference proteome</keyword>
<keyword evidence="2" id="KW-0540">Nuclease</keyword>
<dbReference type="InterPro" id="IPR035437">
    <property type="entry name" value="SNase_OB-fold_sf"/>
</dbReference>
<dbReference type="EC" id="3.1.-.-" evidence="2"/>
<dbReference type="GO" id="GO:0016787">
    <property type="term" value="F:hydrolase activity"/>
    <property type="evidence" value="ECO:0007669"/>
    <property type="project" value="UniProtKB-KW"/>
</dbReference>
<organism evidence="2 3">
    <name type="scientific">Actibacterium lipolyticum</name>
    <dbReference type="NCBI Taxonomy" id="1524263"/>
    <lineage>
        <taxon>Bacteria</taxon>
        <taxon>Pseudomonadati</taxon>
        <taxon>Pseudomonadota</taxon>
        <taxon>Alphaproteobacteria</taxon>
        <taxon>Rhodobacterales</taxon>
        <taxon>Roseobacteraceae</taxon>
        <taxon>Actibacterium</taxon>
    </lineage>
</organism>
<dbReference type="AlphaFoldDB" id="A0A238JV68"/>
<evidence type="ECO:0000259" key="1">
    <source>
        <dbReference type="PROSITE" id="PS50830"/>
    </source>
</evidence>
<sequence>MTLNYTMVTYVFLTLLGLYSIATRLAPYHGLSEGGCRLGYVYDGDTAELICGENVRTARFVGLDTPETKSPGCRAELDLGKRATERMRALLRSGIVELSDEGFDKYGRALVRVFVDGRDVAKTMVAEGLAVTYQGGTRPDWCAKLER</sequence>
<keyword evidence="2" id="KW-0255">Endonuclease</keyword>
<dbReference type="SMART" id="SM00318">
    <property type="entry name" value="SNc"/>
    <property type="match status" value="1"/>
</dbReference>
<proteinExistence type="predicted"/>
<evidence type="ECO:0000313" key="2">
    <source>
        <dbReference type="EMBL" id="SMX34064.1"/>
    </source>
</evidence>
<dbReference type="PROSITE" id="PS50830">
    <property type="entry name" value="TNASE_3"/>
    <property type="match status" value="1"/>
</dbReference>
<gene>
    <name evidence="2" type="primary">yokF</name>
    <name evidence="2" type="ORF">COL8621_01166</name>
</gene>
<protein>
    <submittedName>
        <fullName evidence="2">SPBc2 prophage-derived endonuclease YokF</fullName>
        <ecNumber evidence="2">3.1.-.-</ecNumber>
    </submittedName>
</protein>
<dbReference type="SUPFAM" id="SSF50199">
    <property type="entry name" value="Staphylococcal nuclease"/>
    <property type="match status" value="1"/>
</dbReference>